<keyword evidence="3" id="KW-0238">DNA-binding</keyword>
<proteinExistence type="inferred from homology"/>
<dbReference type="PANTHER" id="PTHR30349">
    <property type="entry name" value="PHAGE INTEGRASE-RELATED"/>
    <property type="match status" value="1"/>
</dbReference>
<evidence type="ECO:0000313" key="6">
    <source>
        <dbReference type="EMBL" id="TQE98565.1"/>
    </source>
</evidence>
<evidence type="ECO:0000259" key="5">
    <source>
        <dbReference type="PROSITE" id="PS51898"/>
    </source>
</evidence>
<keyword evidence="2" id="KW-0229">DNA integration</keyword>
<dbReference type="GO" id="GO:0003677">
    <property type="term" value="F:DNA binding"/>
    <property type="evidence" value="ECO:0007669"/>
    <property type="project" value="UniProtKB-KW"/>
</dbReference>
<dbReference type="AlphaFoldDB" id="A0A540VP78"/>
<dbReference type="Gene3D" id="1.10.150.130">
    <property type="match status" value="1"/>
</dbReference>
<dbReference type="Pfam" id="PF20172">
    <property type="entry name" value="DUF6538"/>
    <property type="match status" value="1"/>
</dbReference>
<gene>
    <name evidence="6" type="ORF">FKY71_13200</name>
</gene>
<evidence type="ECO:0000256" key="1">
    <source>
        <dbReference type="ARBA" id="ARBA00008857"/>
    </source>
</evidence>
<dbReference type="EMBL" id="VIFK01000174">
    <property type="protein sequence ID" value="TQE98565.1"/>
    <property type="molecule type" value="Genomic_DNA"/>
</dbReference>
<dbReference type="InterPro" id="IPR002104">
    <property type="entry name" value="Integrase_catalytic"/>
</dbReference>
<dbReference type="GO" id="GO:0006310">
    <property type="term" value="P:DNA recombination"/>
    <property type="evidence" value="ECO:0007669"/>
    <property type="project" value="UniProtKB-KW"/>
</dbReference>
<dbReference type="PROSITE" id="PS51898">
    <property type="entry name" value="TYR_RECOMBINASE"/>
    <property type="match status" value="1"/>
</dbReference>
<dbReference type="InterPro" id="IPR050090">
    <property type="entry name" value="Tyrosine_recombinase_XerCD"/>
</dbReference>
<dbReference type="InterPro" id="IPR011010">
    <property type="entry name" value="DNA_brk_join_enz"/>
</dbReference>
<keyword evidence="4" id="KW-0233">DNA recombination</keyword>
<dbReference type="PANTHER" id="PTHR30349:SF41">
    <property type="entry name" value="INTEGRASE_RECOMBINASE PROTEIN MJ0367-RELATED"/>
    <property type="match status" value="1"/>
</dbReference>
<dbReference type="GO" id="GO:0015074">
    <property type="term" value="P:DNA integration"/>
    <property type="evidence" value="ECO:0007669"/>
    <property type="project" value="UniProtKB-KW"/>
</dbReference>
<evidence type="ECO:0000256" key="2">
    <source>
        <dbReference type="ARBA" id="ARBA00022908"/>
    </source>
</evidence>
<organism evidence="6 7">
    <name type="scientific">Spiribacter salinus</name>
    <dbReference type="NCBI Taxonomy" id="1335746"/>
    <lineage>
        <taxon>Bacteria</taxon>
        <taxon>Pseudomonadati</taxon>
        <taxon>Pseudomonadota</taxon>
        <taxon>Gammaproteobacteria</taxon>
        <taxon>Chromatiales</taxon>
        <taxon>Ectothiorhodospiraceae</taxon>
        <taxon>Spiribacter</taxon>
    </lineage>
</organism>
<comment type="caution">
    <text evidence="6">The sequence shown here is derived from an EMBL/GenBank/DDBJ whole genome shotgun (WGS) entry which is preliminary data.</text>
</comment>
<dbReference type="SUPFAM" id="SSF56349">
    <property type="entry name" value="DNA breaking-rejoining enzymes"/>
    <property type="match status" value="1"/>
</dbReference>
<evidence type="ECO:0000313" key="7">
    <source>
        <dbReference type="Proteomes" id="UP000315400"/>
    </source>
</evidence>
<evidence type="ECO:0000256" key="4">
    <source>
        <dbReference type="ARBA" id="ARBA00023172"/>
    </source>
</evidence>
<dbReference type="InterPro" id="IPR010998">
    <property type="entry name" value="Integrase_recombinase_N"/>
</dbReference>
<accession>A0A540VP78</accession>
<protein>
    <recommendedName>
        <fullName evidence="5">Tyr recombinase domain-containing protein</fullName>
    </recommendedName>
</protein>
<dbReference type="InterPro" id="IPR013762">
    <property type="entry name" value="Integrase-like_cat_sf"/>
</dbReference>
<name>A0A540VP78_9GAMM</name>
<dbReference type="Gene3D" id="1.10.443.10">
    <property type="entry name" value="Intergrase catalytic core"/>
    <property type="match status" value="1"/>
</dbReference>
<reference evidence="6 7" key="1">
    <citation type="submission" date="2019-06" db="EMBL/GenBank/DDBJ databases">
        <title>Metagenome assembled Genome of Spiribacter salinus SL48-SHIP from the microbial mat of Salt Lake 48 (Novosibirsk region, Russia).</title>
        <authorList>
            <person name="Shipova A."/>
            <person name="Rozanov A.S."/>
            <person name="Bryanskaya A.V."/>
            <person name="Peltek S.E."/>
        </authorList>
    </citation>
    <scope>NUCLEOTIDE SEQUENCE [LARGE SCALE GENOMIC DNA]</scope>
    <source>
        <strain evidence="6">SL48-SHIP-2</strain>
    </source>
</reference>
<evidence type="ECO:0000256" key="3">
    <source>
        <dbReference type="ARBA" id="ARBA00023125"/>
    </source>
</evidence>
<dbReference type="Proteomes" id="UP000315400">
    <property type="component" value="Unassembled WGS sequence"/>
</dbReference>
<sequence length="517" mass="57532">MVQKGGTDAVPLNMTRPYRHPKTGMYWVRKAVPGQLRDLVGKHELKRSLHTKDPREAKQLALAVIAEFEQQLNRARMAQQFGPQELKALEGVYYRDRRSNLLEQARRGNWDASLWLGQEAAHEAVLDASRHPSEDAAVVRDWGAPHVDALAKRFNITPTPAFRDALSEALYIAEGAATADARAEHQDYRLVPERPYPAFKDPAARSLSTLFSMYAKARPLPSSTAEQWGKLIQHFEGWLQGKPADRVSQPDVQRYVDAVRAGGGLSGRPLSAKRVNEGYLAAIRRTYAWAVKRGYLADNPAKGASVDARPEEKGQRRRAYERGEVASILLAARQESTPYKRWVPWLLAFTGARVSEVLNARKADIGQTEGIAYIYIRRAGGTATSAASLKNTWSVRCVPLHPAVLAEGFLGYAEGLPEGAYLFPGDWKDKHGNRTKTPANRLRDWIHRIVPAGDGIAPNHSFRHWLVSECKRARIDPDHQRQLTGHSIRDVHGSYGPADVPVLMEALQLIPSPVASS</sequence>
<dbReference type="InterPro" id="IPR046668">
    <property type="entry name" value="DUF6538"/>
</dbReference>
<comment type="similarity">
    <text evidence="1">Belongs to the 'phage' integrase family.</text>
</comment>
<feature type="domain" description="Tyr recombinase" evidence="5">
    <location>
        <begin position="315"/>
        <end position="508"/>
    </location>
</feature>